<reference evidence="6 7" key="1">
    <citation type="journal article" date="2019" name="Int. J. Syst. Evol. Microbiol.">
        <title>Lactobacillus salitolerans sp. nov., a novel lactic acid bacterium isolated from spent mushroom substrates.</title>
        <authorList>
            <person name="Tohno M."/>
            <person name="Tanizawa Y."/>
            <person name="Kojima Y."/>
            <person name="Sakamoto M."/>
            <person name="Nakamura Y."/>
            <person name="Ohkuma M."/>
            <person name="Kobayashi H."/>
        </authorList>
    </citation>
    <scope>NUCLEOTIDE SEQUENCE [LARGE SCALE GENOMIC DNA]</scope>
    <source>
        <strain evidence="6 7">YK43</strain>
    </source>
</reference>
<dbReference type="InterPro" id="IPR013780">
    <property type="entry name" value="Glyco_hydro_b"/>
</dbReference>
<organism evidence="6 7">
    <name type="scientific">Ligilactobacillus salitolerans</name>
    <dbReference type="NCBI Taxonomy" id="1808352"/>
    <lineage>
        <taxon>Bacteria</taxon>
        <taxon>Bacillati</taxon>
        <taxon>Bacillota</taxon>
        <taxon>Bacilli</taxon>
        <taxon>Lactobacillales</taxon>
        <taxon>Lactobacillaceae</taxon>
        <taxon>Ligilactobacillus</taxon>
    </lineage>
</organism>
<dbReference type="EMBL" id="BFFP01000005">
    <property type="protein sequence ID" value="GBG94063.1"/>
    <property type="molecule type" value="Genomic_DNA"/>
</dbReference>
<evidence type="ECO:0000259" key="5">
    <source>
        <dbReference type="Pfam" id="PF16657"/>
    </source>
</evidence>
<dbReference type="Proteomes" id="UP000286848">
    <property type="component" value="Unassembled WGS sequence"/>
</dbReference>
<dbReference type="Gene3D" id="3.20.20.80">
    <property type="entry name" value="Glycosidases"/>
    <property type="match status" value="1"/>
</dbReference>
<feature type="domain" description="Glycosyl hydrolase family 13 catalytic" evidence="4">
    <location>
        <begin position="4"/>
        <end position="169"/>
    </location>
</feature>
<dbReference type="SUPFAM" id="SSF51445">
    <property type="entry name" value="(Trans)glycosidases"/>
    <property type="match status" value="1"/>
</dbReference>
<evidence type="ECO:0000313" key="6">
    <source>
        <dbReference type="EMBL" id="GBG94063.1"/>
    </source>
</evidence>
<dbReference type="FunFam" id="2.60.40.1180:FF:000007">
    <property type="entry name" value="Sucrose isomerase"/>
    <property type="match status" value="1"/>
</dbReference>
<dbReference type="InterPro" id="IPR032091">
    <property type="entry name" value="Malt_amylase-like_C"/>
</dbReference>
<dbReference type="FunFam" id="3.20.20.80:FF:000064">
    <property type="entry name" value="Oligo-1,6-glucosidase"/>
    <property type="match status" value="1"/>
</dbReference>
<keyword evidence="3" id="KW-0326">Glycosidase</keyword>
<dbReference type="SUPFAM" id="SSF51011">
    <property type="entry name" value="Glycosyl hydrolase domain"/>
    <property type="match status" value="1"/>
</dbReference>
<dbReference type="Gene3D" id="2.60.40.1180">
    <property type="entry name" value="Golgi alpha-mannosidase II"/>
    <property type="match status" value="1"/>
</dbReference>
<evidence type="ECO:0008006" key="8">
    <source>
        <dbReference type="Google" id="ProtNLM"/>
    </source>
</evidence>
<evidence type="ECO:0000256" key="2">
    <source>
        <dbReference type="ARBA" id="ARBA00022801"/>
    </source>
</evidence>
<proteinExistence type="inferred from homology"/>
<keyword evidence="2" id="KW-0378">Hydrolase</keyword>
<feature type="domain" description="Maltogenic amylase-like C-terminal" evidence="5">
    <location>
        <begin position="171"/>
        <end position="243"/>
    </location>
</feature>
<accession>A0A401IRA1</accession>
<gene>
    <name evidence="6" type="ORF">LFYK43_05220</name>
</gene>
<dbReference type="InterPro" id="IPR006047">
    <property type="entry name" value="GH13_cat_dom"/>
</dbReference>
<comment type="similarity">
    <text evidence="1">Belongs to the glycosyl hydrolase 13 family.</text>
</comment>
<evidence type="ECO:0000313" key="7">
    <source>
        <dbReference type="Proteomes" id="UP000286848"/>
    </source>
</evidence>
<dbReference type="InterPro" id="IPR017853">
    <property type="entry name" value="GH"/>
</dbReference>
<dbReference type="Pfam" id="PF00128">
    <property type="entry name" value="Alpha-amylase"/>
    <property type="match status" value="1"/>
</dbReference>
<dbReference type="PANTHER" id="PTHR10357">
    <property type="entry name" value="ALPHA-AMYLASE FAMILY MEMBER"/>
    <property type="match status" value="1"/>
</dbReference>
<comment type="caution">
    <text evidence="6">The sequence shown here is derived from an EMBL/GenBank/DDBJ whole genome shotgun (WGS) entry which is preliminary data.</text>
</comment>
<evidence type="ECO:0000259" key="4">
    <source>
        <dbReference type="Pfam" id="PF00128"/>
    </source>
</evidence>
<sequence length="249" mass="28559">MAEWQDNVAWNALYLNNHDQPRAVSRFGNDSQYRKKSAEMLAMVTFLQKGTPFIFQGEEIGMTNCKRQNITDFQDVEALNIFENLRSSGLSADKALELLNLKSRDNSRTPMQWNSEKNAGFSTHKPWIAVNNNYQEINTEADRQADDSIFSFYQKLIALRSQEESLTEGKFQLISADDSEIFAYVRALEGEKILIIGSFADKKVKYNIPAELKIADAQLLLSNYPHTQNAELQKICYLQPYECLTYKLS</sequence>
<dbReference type="GO" id="GO:0009313">
    <property type="term" value="P:oligosaccharide catabolic process"/>
    <property type="evidence" value="ECO:0007669"/>
    <property type="project" value="TreeGrafter"/>
</dbReference>
<dbReference type="Pfam" id="PF16657">
    <property type="entry name" value="Malt_amylase_C"/>
    <property type="match status" value="1"/>
</dbReference>
<dbReference type="AlphaFoldDB" id="A0A401IRA1"/>
<dbReference type="GO" id="GO:0004556">
    <property type="term" value="F:alpha-amylase activity"/>
    <property type="evidence" value="ECO:0007669"/>
    <property type="project" value="TreeGrafter"/>
</dbReference>
<dbReference type="PANTHER" id="PTHR10357:SF179">
    <property type="entry name" value="NEUTRAL AND BASIC AMINO ACID TRANSPORT PROTEIN RBAT"/>
    <property type="match status" value="1"/>
</dbReference>
<keyword evidence="7" id="KW-1185">Reference proteome</keyword>
<protein>
    <recommendedName>
        <fullName evidence="8">Glycosyl hydrolase family 13 catalytic domain-containing protein</fullName>
    </recommendedName>
</protein>
<evidence type="ECO:0000256" key="3">
    <source>
        <dbReference type="ARBA" id="ARBA00023295"/>
    </source>
</evidence>
<name>A0A401IRA1_9LACO</name>
<evidence type="ECO:0000256" key="1">
    <source>
        <dbReference type="ARBA" id="ARBA00008061"/>
    </source>
</evidence>